<reference evidence="3" key="2">
    <citation type="journal article" date="2017" name="Nat. Plants">
        <title>The Aegilops tauschii genome reveals multiple impacts of transposons.</title>
        <authorList>
            <person name="Zhao G."/>
            <person name="Zou C."/>
            <person name="Li K."/>
            <person name="Wang K."/>
            <person name="Li T."/>
            <person name="Gao L."/>
            <person name="Zhang X."/>
            <person name="Wang H."/>
            <person name="Yang Z."/>
            <person name="Liu X."/>
            <person name="Jiang W."/>
            <person name="Mao L."/>
            <person name="Kong X."/>
            <person name="Jiao Y."/>
            <person name="Jia J."/>
        </authorList>
    </citation>
    <scope>NUCLEOTIDE SEQUENCE [LARGE SCALE GENOMIC DNA]</scope>
    <source>
        <strain evidence="3">cv. AL8/78</strain>
    </source>
</reference>
<evidence type="ECO:0000313" key="3">
    <source>
        <dbReference type="Proteomes" id="UP000015105"/>
    </source>
</evidence>
<organism evidence="2 3">
    <name type="scientific">Aegilops tauschii subsp. strangulata</name>
    <name type="common">Goatgrass</name>
    <dbReference type="NCBI Taxonomy" id="200361"/>
    <lineage>
        <taxon>Eukaryota</taxon>
        <taxon>Viridiplantae</taxon>
        <taxon>Streptophyta</taxon>
        <taxon>Embryophyta</taxon>
        <taxon>Tracheophyta</taxon>
        <taxon>Spermatophyta</taxon>
        <taxon>Magnoliopsida</taxon>
        <taxon>Liliopsida</taxon>
        <taxon>Poales</taxon>
        <taxon>Poaceae</taxon>
        <taxon>BOP clade</taxon>
        <taxon>Pooideae</taxon>
        <taxon>Triticodae</taxon>
        <taxon>Triticeae</taxon>
        <taxon>Triticinae</taxon>
        <taxon>Aegilops</taxon>
    </lineage>
</organism>
<protein>
    <recommendedName>
        <fullName evidence="4">WD repeat-containing protein 76</fullName>
    </recommendedName>
</protein>
<evidence type="ECO:0000256" key="1">
    <source>
        <dbReference type="SAM" id="MobiDB-lite"/>
    </source>
</evidence>
<dbReference type="PANTHER" id="PTHR14773:SF1">
    <property type="entry name" value="ANAPHASE-PROMOTING COMPLEX SUBUNIT 4 WD40 DOMAIN-CONTAINING PROTEIN"/>
    <property type="match status" value="1"/>
</dbReference>
<evidence type="ECO:0008006" key="4">
    <source>
        <dbReference type="Google" id="ProtNLM"/>
    </source>
</evidence>
<dbReference type="Proteomes" id="UP000015105">
    <property type="component" value="Chromosome 3D"/>
</dbReference>
<dbReference type="InterPro" id="IPR015943">
    <property type="entry name" value="WD40/YVTN_repeat-like_dom_sf"/>
</dbReference>
<name>A0A453F9A1_AEGTS</name>
<dbReference type="GO" id="GO:0003677">
    <property type="term" value="F:DNA binding"/>
    <property type="evidence" value="ECO:0007669"/>
    <property type="project" value="TreeGrafter"/>
</dbReference>
<reference evidence="2" key="3">
    <citation type="journal article" date="2017" name="Nature">
        <title>Genome sequence of the progenitor of the wheat D genome Aegilops tauschii.</title>
        <authorList>
            <person name="Luo M.C."/>
            <person name="Gu Y.Q."/>
            <person name="Puiu D."/>
            <person name="Wang H."/>
            <person name="Twardziok S.O."/>
            <person name="Deal K.R."/>
            <person name="Huo N."/>
            <person name="Zhu T."/>
            <person name="Wang L."/>
            <person name="Wang Y."/>
            <person name="McGuire P.E."/>
            <person name="Liu S."/>
            <person name="Long H."/>
            <person name="Ramasamy R.K."/>
            <person name="Rodriguez J.C."/>
            <person name="Van S.L."/>
            <person name="Yuan L."/>
            <person name="Wang Z."/>
            <person name="Xia Z."/>
            <person name="Xiao L."/>
            <person name="Anderson O.D."/>
            <person name="Ouyang S."/>
            <person name="Liang Y."/>
            <person name="Zimin A.V."/>
            <person name="Pertea G."/>
            <person name="Qi P."/>
            <person name="Bennetzen J.L."/>
            <person name="Dai X."/>
            <person name="Dawson M.W."/>
            <person name="Muller H.G."/>
            <person name="Kugler K."/>
            <person name="Rivarola-Duarte L."/>
            <person name="Spannagl M."/>
            <person name="Mayer K.F.X."/>
            <person name="Lu F.H."/>
            <person name="Bevan M.W."/>
            <person name="Leroy P."/>
            <person name="Li P."/>
            <person name="You F.M."/>
            <person name="Sun Q."/>
            <person name="Liu Z."/>
            <person name="Lyons E."/>
            <person name="Wicker T."/>
            <person name="Salzberg S.L."/>
            <person name="Devos K.M."/>
            <person name="Dvorak J."/>
        </authorList>
    </citation>
    <scope>NUCLEOTIDE SEQUENCE [LARGE SCALE GENOMIC DNA]</scope>
    <source>
        <strain evidence="2">cv. AL8/78</strain>
    </source>
</reference>
<reference evidence="2" key="4">
    <citation type="submission" date="2019-03" db="UniProtKB">
        <authorList>
            <consortium name="EnsemblPlants"/>
        </authorList>
    </citation>
    <scope>IDENTIFICATION</scope>
</reference>
<dbReference type="AlphaFoldDB" id="A0A453F9A1"/>
<keyword evidence="3" id="KW-1185">Reference proteome</keyword>
<dbReference type="Gramene" id="AET3Gv20614200.1">
    <property type="protein sequence ID" value="AET3Gv20614200.1"/>
    <property type="gene ID" value="AET3Gv20614200"/>
</dbReference>
<reference evidence="2" key="5">
    <citation type="journal article" date="2021" name="G3 (Bethesda)">
        <title>Aegilops tauschii genome assembly Aet v5.0 features greater sequence contiguity and improved annotation.</title>
        <authorList>
            <person name="Wang L."/>
            <person name="Zhu T."/>
            <person name="Rodriguez J.C."/>
            <person name="Deal K.R."/>
            <person name="Dubcovsky J."/>
            <person name="McGuire P.E."/>
            <person name="Lux T."/>
            <person name="Spannagl M."/>
            <person name="Mayer K.F.X."/>
            <person name="Baldrich P."/>
            <person name="Meyers B.C."/>
            <person name="Huo N."/>
            <person name="Gu Y.Q."/>
            <person name="Zhou H."/>
            <person name="Devos K.M."/>
            <person name="Bennetzen J.L."/>
            <person name="Unver T."/>
            <person name="Budak H."/>
            <person name="Gulick P.J."/>
            <person name="Galiba G."/>
            <person name="Kalapos B."/>
            <person name="Nelson D.R."/>
            <person name="Li P."/>
            <person name="You F.M."/>
            <person name="Luo M.C."/>
            <person name="Dvorak J."/>
        </authorList>
    </citation>
    <scope>NUCLEOTIDE SEQUENCE [LARGE SCALE GENOMIC DNA]</scope>
    <source>
        <strain evidence="2">cv. AL8/78</strain>
    </source>
</reference>
<dbReference type="Gene3D" id="2.130.10.10">
    <property type="entry name" value="YVTN repeat-like/Quinoprotein amine dehydrogenase"/>
    <property type="match status" value="1"/>
</dbReference>
<proteinExistence type="predicted"/>
<accession>A0A453F9A1</accession>
<dbReference type="GO" id="GO:0005634">
    <property type="term" value="C:nucleus"/>
    <property type="evidence" value="ECO:0007669"/>
    <property type="project" value="TreeGrafter"/>
</dbReference>
<dbReference type="EnsemblPlants" id="AET3Gv20614200.1">
    <property type="protein sequence ID" value="AET3Gv20614200.1"/>
    <property type="gene ID" value="AET3Gv20614200"/>
</dbReference>
<dbReference type="InterPro" id="IPR050853">
    <property type="entry name" value="WD_repeat_DNA-damage-binding"/>
</dbReference>
<sequence>MAENDYERLRQANIRRNQEKLALLRRKADELSALAKPKRKRPYQVRPKAPTGPVRSSGRARGIAPDNLPPDLSLSPSLASSILGGGAGAGANVRSADDFDAGRDMVLMRAHVRNVVPCSIESMRVLPLADRTVVAAGDKRGNIGYWDVDGVSEDADGVDGVVFSYWPHKCPVSAIVAHQAAPHKVTFFLPLFFHFLGTPR</sequence>
<dbReference type="PANTHER" id="PTHR14773">
    <property type="entry name" value="WD REPEAT-CONTAINING PROTEIN 76"/>
    <property type="match status" value="1"/>
</dbReference>
<reference evidence="3" key="1">
    <citation type="journal article" date="2014" name="Science">
        <title>Ancient hybridizations among the ancestral genomes of bread wheat.</title>
        <authorList>
            <consortium name="International Wheat Genome Sequencing Consortium,"/>
            <person name="Marcussen T."/>
            <person name="Sandve S.R."/>
            <person name="Heier L."/>
            <person name="Spannagl M."/>
            <person name="Pfeifer M."/>
            <person name="Jakobsen K.S."/>
            <person name="Wulff B.B."/>
            <person name="Steuernagel B."/>
            <person name="Mayer K.F."/>
            <person name="Olsen O.A."/>
        </authorList>
    </citation>
    <scope>NUCLEOTIDE SEQUENCE [LARGE SCALE GENOMIC DNA]</scope>
    <source>
        <strain evidence="3">cv. AL8/78</strain>
    </source>
</reference>
<dbReference type="GO" id="GO:2000001">
    <property type="term" value="P:regulation of DNA damage checkpoint"/>
    <property type="evidence" value="ECO:0007669"/>
    <property type="project" value="TreeGrafter"/>
</dbReference>
<evidence type="ECO:0000313" key="2">
    <source>
        <dbReference type="EnsemblPlants" id="AET3Gv20614200.1"/>
    </source>
</evidence>
<feature type="region of interest" description="Disordered" evidence="1">
    <location>
        <begin position="32"/>
        <end position="70"/>
    </location>
</feature>